<evidence type="ECO:0000313" key="2">
    <source>
        <dbReference type="Proteomes" id="UP001604336"/>
    </source>
</evidence>
<gene>
    <name evidence="1" type="ORF">Adt_41603</name>
</gene>
<organism evidence="1 2">
    <name type="scientific">Abeliophyllum distichum</name>
    <dbReference type="NCBI Taxonomy" id="126358"/>
    <lineage>
        <taxon>Eukaryota</taxon>
        <taxon>Viridiplantae</taxon>
        <taxon>Streptophyta</taxon>
        <taxon>Embryophyta</taxon>
        <taxon>Tracheophyta</taxon>
        <taxon>Spermatophyta</taxon>
        <taxon>Magnoliopsida</taxon>
        <taxon>eudicotyledons</taxon>
        <taxon>Gunneridae</taxon>
        <taxon>Pentapetalae</taxon>
        <taxon>asterids</taxon>
        <taxon>lamiids</taxon>
        <taxon>Lamiales</taxon>
        <taxon>Oleaceae</taxon>
        <taxon>Forsythieae</taxon>
        <taxon>Abeliophyllum</taxon>
    </lineage>
</organism>
<dbReference type="Proteomes" id="UP001604336">
    <property type="component" value="Unassembled WGS sequence"/>
</dbReference>
<dbReference type="AlphaFoldDB" id="A0ABD1PPB4"/>
<name>A0ABD1PPB4_9LAMI</name>
<accession>A0ABD1PPB4</accession>
<evidence type="ECO:0000313" key="1">
    <source>
        <dbReference type="EMBL" id="KAL2465752.1"/>
    </source>
</evidence>
<sequence length="137" mass="16057">MSGLLFRITEDFSLLKDIFREAMTKYLKKSFTNVIKHGFSNLKTLWVKSNQRLQNLITESFQIDPAPLTRRMEVFLKRVDAYLSKRKQILGCPTLEKRDQQLESMNSRIDVEMAIFSSLENKTDQFASQLDKLCDEL</sequence>
<keyword evidence="2" id="KW-1185">Reference proteome</keyword>
<proteinExistence type="predicted"/>
<protein>
    <submittedName>
        <fullName evidence="1">Uncharacterized protein</fullName>
    </submittedName>
</protein>
<dbReference type="EMBL" id="JBFOLK010000013">
    <property type="protein sequence ID" value="KAL2465752.1"/>
    <property type="molecule type" value="Genomic_DNA"/>
</dbReference>
<comment type="caution">
    <text evidence="1">The sequence shown here is derived from an EMBL/GenBank/DDBJ whole genome shotgun (WGS) entry which is preliminary data.</text>
</comment>
<reference evidence="2" key="1">
    <citation type="submission" date="2024-07" db="EMBL/GenBank/DDBJ databases">
        <title>Two chromosome-level genome assemblies of Korean endemic species Abeliophyllum distichum and Forsythia ovata (Oleaceae).</title>
        <authorList>
            <person name="Jang H."/>
        </authorList>
    </citation>
    <scope>NUCLEOTIDE SEQUENCE [LARGE SCALE GENOMIC DNA]</scope>
</reference>